<comment type="caution">
    <text evidence="2">The sequence shown here is derived from an EMBL/GenBank/DDBJ whole genome shotgun (WGS) entry which is preliminary data.</text>
</comment>
<sequence>MGPLHPPPYVHTANVTKQYRIHSDSPSKTLKRPRKCSKKKLTPVRVSKQFTFLSLLELPYVSQLKIGKCLESLLGYDKVWHVDAMLVWKSMDVCSSTCSSDETVKQWIHTDNLTLKPMSVVRRCVFESDVSILQLRYLFDVLSQPDYLTPFHSGLEGTDGDPKENRCGSEREKTVQ</sequence>
<evidence type="ECO:0000313" key="2">
    <source>
        <dbReference type="EMBL" id="KAJ4440910.1"/>
    </source>
</evidence>
<gene>
    <name evidence="2" type="ORF">ANN_10758</name>
</gene>
<evidence type="ECO:0000256" key="1">
    <source>
        <dbReference type="SAM" id="MobiDB-lite"/>
    </source>
</evidence>
<protein>
    <submittedName>
        <fullName evidence="2">Uncharacterized protein</fullName>
    </submittedName>
</protein>
<evidence type="ECO:0000313" key="3">
    <source>
        <dbReference type="Proteomes" id="UP001148838"/>
    </source>
</evidence>
<accession>A0ABQ8T5F6</accession>
<reference evidence="2 3" key="1">
    <citation type="journal article" date="2022" name="Allergy">
        <title>Genome assembly and annotation of Periplaneta americana reveal a comprehensive cockroach allergen profile.</title>
        <authorList>
            <person name="Wang L."/>
            <person name="Xiong Q."/>
            <person name="Saelim N."/>
            <person name="Wang L."/>
            <person name="Nong W."/>
            <person name="Wan A.T."/>
            <person name="Shi M."/>
            <person name="Liu X."/>
            <person name="Cao Q."/>
            <person name="Hui J.H.L."/>
            <person name="Sookrung N."/>
            <person name="Leung T.F."/>
            <person name="Tungtrongchitr A."/>
            <person name="Tsui S.K.W."/>
        </authorList>
    </citation>
    <scope>NUCLEOTIDE SEQUENCE [LARGE SCALE GENOMIC DNA]</scope>
    <source>
        <strain evidence="2">PWHHKU_190912</strain>
    </source>
</reference>
<proteinExistence type="predicted"/>
<feature type="region of interest" description="Disordered" evidence="1">
    <location>
        <begin position="153"/>
        <end position="176"/>
    </location>
</feature>
<dbReference type="EMBL" id="JAJSOF020000015">
    <property type="protein sequence ID" value="KAJ4440910.1"/>
    <property type="molecule type" value="Genomic_DNA"/>
</dbReference>
<dbReference type="Proteomes" id="UP001148838">
    <property type="component" value="Unassembled WGS sequence"/>
</dbReference>
<feature type="compositionally biased region" description="Basic and acidic residues" evidence="1">
    <location>
        <begin position="160"/>
        <end position="176"/>
    </location>
</feature>
<keyword evidence="3" id="KW-1185">Reference proteome</keyword>
<name>A0ABQ8T5F6_PERAM</name>
<organism evidence="2 3">
    <name type="scientific">Periplaneta americana</name>
    <name type="common">American cockroach</name>
    <name type="synonym">Blatta americana</name>
    <dbReference type="NCBI Taxonomy" id="6978"/>
    <lineage>
        <taxon>Eukaryota</taxon>
        <taxon>Metazoa</taxon>
        <taxon>Ecdysozoa</taxon>
        <taxon>Arthropoda</taxon>
        <taxon>Hexapoda</taxon>
        <taxon>Insecta</taxon>
        <taxon>Pterygota</taxon>
        <taxon>Neoptera</taxon>
        <taxon>Polyneoptera</taxon>
        <taxon>Dictyoptera</taxon>
        <taxon>Blattodea</taxon>
        <taxon>Blattoidea</taxon>
        <taxon>Blattidae</taxon>
        <taxon>Blattinae</taxon>
        <taxon>Periplaneta</taxon>
    </lineage>
</organism>